<evidence type="ECO:0000313" key="3">
    <source>
        <dbReference type="Proteomes" id="UP001596460"/>
    </source>
</evidence>
<comment type="caution">
    <text evidence="2">The sequence shown here is derived from an EMBL/GenBank/DDBJ whole genome shotgun (WGS) entry which is preliminary data.</text>
</comment>
<dbReference type="PANTHER" id="PTHR34822">
    <property type="entry name" value="GRPB DOMAIN PROTEIN (AFU_ORTHOLOGUE AFUA_1G01530)"/>
    <property type="match status" value="1"/>
</dbReference>
<dbReference type="AlphaFoldDB" id="A0ABD5XH94"/>
<accession>A0ABD5XH94</accession>
<feature type="compositionally biased region" description="Gly residues" evidence="1">
    <location>
        <begin position="66"/>
        <end position="76"/>
    </location>
</feature>
<reference evidence="2 3" key="1">
    <citation type="journal article" date="2019" name="Int. J. Syst. Evol. Microbiol.">
        <title>The Global Catalogue of Microorganisms (GCM) 10K type strain sequencing project: providing services to taxonomists for standard genome sequencing and annotation.</title>
        <authorList>
            <consortium name="The Broad Institute Genomics Platform"/>
            <consortium name="The Broad Institute Genome Sequencing Center for Infectious Disease"/>
            <person name="Wu L."/>
            <person name="Ma J."/>
        </authorList>
    </citation>
    <scope>NUCLEOTIDE SEQUENCE [LARGE SCALE GENOMIC DNA]</scope>
    <source>
        <strain evidence="2 3">DSM 26526</strain>
    </source>
</reference>
<dbReference type="InterPro" id="IPR043519">
    <property type="entry name" value="NT_sf"/>
</dbReference>
<keyword evidence="3" id="KW-1185">Reference proteome</keyword>
<feature type="compositionally biased region" description="Basic and acidic residues" evidence="1">
    <location>
        <begin position="7"/>
        <end position="16"/>
    </location>
</feature>
<gene>
    <name evidence="2" type="ORF">ACFQI8_05980</name>
</gene>
<dbReference type="InterPro" id="IPR007344">
    <property type="entry name" value="GrpB/CoaE"/>
</dbReference>
<evidence type="ECO:0000256" key="1">
    <source>
        <dbReference type="SAM" id="MobiDB-lite"/>
    </source>
</evidence>
<feature type="region of interest" description="Disordered" evidence="1">
    <location>
        <begin position="46"/>
        <end position="79"/>
    </location>
</feature>
<dbReference type="PANTHER" id="PTHR34822:SF1">
    <property type="entry name" value="GRPB FAMILY PROTEIN"/>
    <property type="match status" value="1"/>
</dbReference>
<protein>
    <submittedName>
        <fullName evidence="2">GrpB family protein</fullName>
    </submittedName>
</protein>
<dbReference type="Proteomes" id="UP001596460">
    <property type="component" value="Unassembled WGS sequence"/>
</dbReference>
<name>A0ABD5XH94_9EURY</name>
<dbReference type="Gene3D" id="3.30.460.10">
    <property type="entry name" value="Beta Polymerase, domain 2"/>
    <property type="match status" value="1"/>
</dbReference>
<dbReference type="Pfam" id="PF04229">
    <property type="entry name" value="GrpB"/>
    <property type="match status" value="1"/>
</dbReference>
<dbReference type="RefSeq" id="WP_390243389.1">
    <property type="nucleotide sequence ID" value="NZ_JBHTAB010000002.1"/>
</dbReference>
<evidence type="ECO:0000313" key="2">
    <source>
        <dbReference type="EMBL" id="MFC7128946.1"/>
    </source>
</evidence>
<dbReference type="EMBL" id="JBHTAB010000002">
    <property type="protein sequence ID" value="MFC7128946.1"/>
    <property type="molecule type" value="Genomic_DNA"/>
</dbReference>
<proteinExistence type="predicted"/>
<dbReference type="SUPFAM" id="SSF81301">
    <property type="entry name" value="Nucleotidyltransferase"/>
    <property type="match status" value="1"/>
</dbReference>
<sequence length="221" mass="24180">MSDGDGEDRPAEDGERYPSLGLARGTVGLAVHDPRWHEAYEREVERLRPRLYADNESGGDADGDDGGNGGDGCDGGEGVRFEHVGSTAVPGLAAKPIVDLLVLVSDLDDAEGVARALEAAGYEERPDDDVPDRRFFVRGPPERRTHYLSVTEVGSDCHREQVTFRDALRADGDLAAEYERHKRRLAEAHPDERSQYTNAKASFVESVLDDAASWEDDDSLV</sequence>
<organism evidence="2 3">
    <name type="scientific">Haloferax chudinovii</name>
    <dbReference type="NCBI Taxonomy" id="1109010"/>
    <lineage>
        <taxon>Archaea</taxon>
        <taxon>Methanobacteriati</taxon>
        <taxon>Methanobacteriota</taxon>
        <taxon>Stenosarchaea group</taxon>
        <taxon>Halobacteria</taxon>
        <taxon>Halobacteriales</taxon>
        <taxon>Haloferacaceae</taxon>
        <taxon>Haloferax</taxon>
    </lineage>
</organism>
<feature type="region of interest" description="Disordered" evidence="1">
    <location>
        <begin position="1"/>
        <end position="23"/>
    </location>
</feature>